<evidence type="ECO:0000313" key="3">
    <source>
        <dbReference type="EMBL" id="MBW0586583.1"/>
    </source>
</evidence>
<gene>
    <name evidence="3" type="ORF">O181_126298</name>
</gene>
<keyword evidence="2" id="KW-0812">Transmembrane</keyword>
<keyword evidence="2" id="KW-0472">Membrane</keyword>
<sequence>METIRVVGVPVLVLLNLVIQIKCIILHHYKQIAPLNLIIDYLRRLHHNSICPSLLGAIKFREVINSLTRESSYNPNRILTDSTPSASRSTSQARRQRSGSLGITPEDLFIFPTSIILPHYQIHQLICKYFKGNVSL</sequence>
<feature type="region of interest" description="Disordered" evidence="1">
    <location>
        <begin position="75"/>
        <end position="98"/>
    </location>
</feature>
<keyword evidence="2" id="KW-1133">Transmembrane helix</keyword>
<organism evidence="3 4">
    <name type="scientific">Austropuccinia psidii MF-1</name>
    <dbReference type="NCBI Taxonomy" id="1389203"/>
    <lineage>
        <taxon>Eukaryota</taxon>
        <taxon>Fungi</taxon>
        <taxon>Dikarya</taxon>
        <taxon>Basidiomycota</taxon>
        <taxon>Pucciniomycotina</taxon>
        <taxon>Pucciniomycetes</taxon>
        <taxon>Pucciniales</taxon>
        <taxon>Sphaerophragmiaceae</taxon>
        <taxon>Austropuccinia</taxon>
    </lineage>
</organism>
<name>A0A9Q3KS72_9BASI</name>
<evidence type="ECO:0000256" key="1">
    <source>
        <dbReference type="SAM" id="MobiDB-lite"/>
    </source>
</evidence>
<dbReference type="EMBL" id="AVOT02124307">
    <property type="protein sequence ID" value="MBW0586583.1"/>
    <property type="molecule type" value="Genomic_DNA"/>
</dbReference>
<comment type="caution">
    <text evidence="3">The sequence shown here is derived from an EMBL/GenBank/DDBJ whole genome shotgun (WGS) entry which is preliminary data.</text>
</comment>
<dbReference type="Proteomes" id="UP000765509">
    <property type="component" value="Unassembled WGS sequence"/>
</dbReference>
<dbReference type="AlphaFoldDB" id="A0A9Q3KS72"/>
<evidence type="ECO:0000313" key="4">
    <source>
        <dbReference type="Proteomes" id="UP000765509"/>
    </source>
</evidence>
<proteinExistence type="predicted"/>
<evidence type="ECO:0000256" key="2">
    <source>
        <dbReference type="SAM" id="Phobius"/>
    </source>
</evidence>
<reference evidence="3" key="1">
    <citation type="submission" date="2021-03" db="EMBL/GenBank/DDBJ databases">
        <title>Draft genome sequence of rust myrtle Austropuccinia psidii MF-1, a brazilian biotype.</title>
        <authorList>
            <person name="Quecine M.C."/>
            <person name="Pachon D.M.R."/>
            <person name="Bonatelli M.L."/>
            <person name="Correr F.H."/>
            <person name="Franceschini L.M."/>
            <person name="Leite T.F."/>
            <person name="Margarido G.R.A."/>
            <person name="Almeida C.A."/>
            <person name="Ferrarezi J.A."/>
            <person name="Labate C.A."/>
        </authorList>
    </citation>
    <scope>NUCLEOTIDE SEQUENCE</scope>
    <source>
        <strain evidence="3">MF-1</strain>
    </source>
</reference>
<accession>A0A9Q3KS72</accession>
<feature type="compositionally biased region" description="Low complexity" evidence="1">
    <location>
        <begin position="82"/>
        <end position="93"/>
    </location>
</feature>
<feature type="transmembrane region" description="Helical" evidence="2">
    <location>
        <begin position="6"/>
        <end position="25"/>
    </location>
</feature>
<protein>
    <submittedName>
        <fullName evidence="3">Uncharacterized protein</fullName>
    </submittedName>
</protein>
<keyword evidence="4" id="KW-1185">Reference proteome</keyword>